<feature type="compositionally biased region" description="Basic and acidic residues" evidence="1">
    <location>
        <begin position="216"/>
        <end position="233"/>
    </location>
</feature>
<accession>A0A6J4ND04</accession>
<feature type="non-terminal residue" evidence="2">
    <location>
        <position position="452"/>
    </location>
</feature>
<dbReference type="AlphaFoldDB" id="A0A6J4ND04"/>
<proteinExistence type="predicted"/>
<feature type="region of interest" description="Disordered" evidence="1">
    <location>
        <begin position="357"/>
        <end position="452"/>
    </location>
</feature>
<feature type="compositionally biased region" description="Basic and acidic residues" evidence="1">
    <location>
        <begin position="143"/>
        <end position="156"/>
    </location>
</feature>
<feature type="compositionally biased region" description="Basic residues" evidence="1">
    <location>
        <begin position="196"/>
        <end position="215"/>
    </location>
</feature>
<sequence>DRSPPERGDPRLSPPCPLHLRARRPHPCAQPRRGPLPGVWSGCAADRSVLPGAAPGLHPLERPGRLYPDPDRPSGRSPRIRARPRRQPRPRRHRRGVDLRLQRPDRGRPGPSRGGERRRDLPGGGRPQGHPVPRRRGAAPRGGAREPRPHRPDSRVRPARVLAGRWLHQGPRLARKPGQRQEPQPRASRPRGCDGRKRHGRARLQPRLHHRRRRLREAPRGSRHRRGDDRLLLHDAGGAESFAPHRRRGLHLPGGVRAQEPLHRPHRGEHLEPRRGALHRLRHPGPRGVHPVRPSAAVGAAGGGPGPHAAHATHHHHRHPRVAQGGAAVDPGRGARRRRVAHAGDLPPCPAACHPWHHDRHDHRHGPCPGRDRSPSPHRHGGLRGLQLPRRRGGGLHLPELRDASADLRMGQARRPGLLRTGLGRDHRAPGLPADNEPDGRAGAPPLRTPLV</sequence>
<feature type="compositionally biased region" description="Low complexity" evidence="1">
    <location>
        <begin position="322"/>
        <end position="332"/>
    </location>
</feature>
<reference evidence="2" key="1">
    <citation type="submission" date="2020-02" db="EMBL/GenBank/DDBJ databases">
        <authorList>
            <person name="Meier V. D."/>
        </authorList>
    </citation>
    <scope>NUCLEOTIDE SEQUENCE</scope>
    <source>
        <strain evidence="2">AVDCRST_MAG15</strain>
    </source>
</reference>
<evidence type="ECO:0000256" key="1">
    <source>
        <dbReference type="SAM" id="MobiDB-lite"/>
    </source>
</evidence>
<feature type="compositionally biased region" description="Basic residues" evidence="1">
    <location>
        <begin position="78"/>
        <end position="95"/>
    </location>
</feature>
<feature type="non-terminal residue" evidence="2">
    <location>
        <position position="1"/>
    </location>
</feature>
<feature type="compositionally biased region" description="Basic residues" evidence="1">
    <location>
        <begin position="311"/>
        <end position="321"/>
    </location>
</feature>
<name>A0A6J4ND04_9RHOB</name>
<evidence type="ECO:0000313" key="2">
    <source>
        <dbReference type="EMBL" id="CAA9381802.1"/>
    </source>
</evidence>
<feature type="compositionally biased region" description="Basic and acidic residues" evidence="1">
    <location>
        <begin position="59"/>
        <end position="74"/>
    </location>
</feature>
<feature type="compositionally biased region" description="Basic and acidic residues" evidence="1">
    <location>
        <begin position="96"/>
        <end position="121"/>
    </location>
</feature>
<gene>
    <name evidence="2" type="ORF">AVDCRST_MAG15-1004</name>
</gene>
<organism evidence="2">
    <name type="scientific">uncultured Rubellimicrobium sp</name>
    <dbReference type="NCBI Taxonomy" id="543078"/>
    <lineage>
        <taxon>Bacteria</taxon>
        <taxon>Pseudomonadati</taxon>
        <taxon>Pseudomonadota</taxon>
        <taxon>Alphaproteobacteria</taxon>
        <taxon>Rhodobacterales</taxon>
        <taxon>Roseobacteraceae</taxon>
        <taxon>Rubellimicrobium</taxon>
        <taxon>environmental samples</taxon>
    </lineage>
</organism>
<feature type="region of interest" description="Disordered" evidence="1">
    <location>
        <begin position="298"/>
        <end position="338"/>
    </location>
</feature>
<feature type="compositionally biased region" description="Basic residues" evidence="1">
    <location>
        <begin position="357"/>
        <end position="366"/>
    </location>
</feature>
<feature type="region of interest" description="Disordered" evidence="1">
    <location>
        <begin position="1"/>
        <end position="261"/>
    </location>
</feature>
<feature type="compositionally biased region" description="Basic and acidic residues" evidence="1">
    <location>
        <begin position="1"/>
        <end position="10"/>
    </location>
</feature>
<protein>
    <submittedName>
        <fullName evidence="2">Phosphate transport system permease protein PstA</fullName>
    </submittedName>
</protein>
<dbReference type="EMBL" id="CADCUU010000001">
    <property type="protein sequence ID" value="CAA9381802.1"/>
    <property type="molecule type" value="Genomic_DNA"/>
</dbReference>